<accession>A0A1R2BGI3</accession>
<evidence type="ECO:0000313" key="2">
    <source>
        <dbReference type="Proteomes" id="UP000187209"/>
    </source>
</evidence>
<keyword evidence="2" id="KW-1185">Reference proteome</keyword>
<dbReference type="EMBL" id="MPUH01000671">
    <property type="protein sequence ID" value="OMJ75745.1"/>
    <property type="molecule type" value="Genomic_DNA"/>
</dbReference>
<gene>
    <name evidence="1" type="ORF">SteCoe_25048</name>
</gene>
<reference evidence="1 2" key="1">
    <citation type="submission" date="2016-11" db="EMBL/GenBank/DDBJ databases">
        <title>The macronuclear genome of Stentor coeruleus: a giant cell with tiny introns.</title>
        <authorList>
            <person name="Slabodnick M."/>
            <person name="Ruby J.G."/>
            <person name="Reiff S.B."/>
            <person name="Swart E.C."/>
            <person name="Gosai S."/>
            <person name="Prabakaran S."/>
            <person name="Witkowska E."/>
            <person name="Larue G.E."/>
            <person name="Fisher S."/>
            <person name="Freeman R.M."/>
            <person name="Gunawardena J."/>
            <person name="Chu W."/>
            <person name="Stover N.A."/>
            <person name="Gregory B.D."/>
            <person name="Nowacki M."/>
            <person name="Derisi J."/>
            <person name="Roy S.W."/>
            <person name="Marshall W.F."/>
            <person name="Sood P."/>
        </authorList>
    </citation>
    <scope>NUCLEOTIDE SEQUENCE [LARGE SCALE GENOMIC DNA]</scope>
    <source>
        <strain evidence="1">WM001</strain>
    </source>
</reference>
<name>A0A1R2BGI3_9CILI</name>
<evidence type="ECO:0000313" key="1">
    <source>
        <dbReference type="EMBL" id="OMJ75745.1"/>
    </source>
</evidence>
<comment type="caution">
    <text evidence="1">The sequence shown here is derived from an EMBL/GenBank/DDBJ whole genome shotgun (WGS) entry which is preliminary data.</text>
</comment>
<dbReference type="AlphaFoldDB" id="A0A1R2BGI3"/>
<dbReference type="Proteomes" id="UP000187209">
    <property type="component" value="Unassembled WGS sequence"/>
</dbReference>
<sequence>MLLLTLEEELKIMTEIKTIEPENLAIPLSAKNSQLSAKNSQLSANNKDKTIKKRMKVELEVVLRPLTKKKGEEILDNIGKVAENIKKSIFSDGVKKELISYAKENRNIKRASIIEQGMSRIIKKRLKANKSFVESESSESVDKTCSDGEDVRKFVISDAKSRNMMNLKYEMNINTSIMSRKSIRSVGSDHDQIRENLENITSLSEDYRYVENDKDVNSELFLMNWCSTRNMKKFIFSSQVNFKDLDAEAFLSLKSDKQENFEDEVDIKNLESRMLKNRFYVLKNIANTNINPMHQEPYTLAMINQDEFNPTEQKNFEVEKIRKYLKKMHFKKNRKGRYVRQTTFRTFTNLDTFMSYK</sequence>
<organism evidence="1 2">
    <name type="scientific">Stentor coeruleus</name>
    <dbReference type="NCBI Taxonomy" id="5963"/>
    <lineage>
        <taxon>Eukaryota</taxon>
        <taxon>Sar</taxon>
        <taxon>Alveolata</taxon>
        <taxon>Ciliophora</taxon>
        <taxon>Postciliodesmatophora</taxon>
        <taxon>Heterotrichea</taxon>
        <taxon>Heterotrichida</taxon>
        <taxon>Stentoridae</taxon>
        <taxon>Stentor</taxon>
    </lineage>
</organism>
<proteinExistence type="predicted"/>
<protein>
    <submittedName>
        <fullName evidence="1">Uncharacterized protein</fullName>
    </submittedName>
</protein>